<accession>A0A1I7RNI0</accession>
<proteinExistence type="predicted"/>
<evidence type="ECO:0000313" key="2">
    <source>
        <dbReference type="Proteomes" id="UP000095284"/>
    </source>
</evidence>
<sequence>MLTHLRPSTASPQRRQVKFAEMPEALNPQAYKRPISPSSSSTSSTSSTNKSFIKSTHSSLATSRRPPAAPAPRPAPVSIRSLSASSQRERRIKPVQKPRLHAQITALNNVTRVSVPDTIQPLNLDIDEPEDMSLHAQECIEQMTKCCDKLIQASQMIEKDGSITDAEREKILRPIYKAINQFKGRLESALPEGRTFSDMTNVTNAESGSYRGSGRPSNISNGSHHAQSAANSSAPLEINEDFFKTHGAKIMQFVQESMSRSN</sequence>
<feature type="compositionally biased region" description="Polar residues" evidence="1">
    <location>
        <begin position="1"/>
        <end position="14"/>
    </location>
</feature>
<evidence type="ECO:0000256" key="1">
    <source>
        <dbReference type="SAM" id="MobiDB-lite"/>
    </source>
</evidence>
<dbReference type="AlphaFoldDB" id="A0A1I7RNI0"/>
<reference evidence="3" key="1">
    <citation type="submission" date="2016-11" db="UniProtKB">
        <authorList>
            <consortium name="WormBaseParasite"/>
        </authorList>
    </citation>
    <scope>IDENTIFICATION</scope>
</reference>
<feature type="compositionally biased region" description="Low complexity" evidence="1">
    <location>
        <begin position="220"/>
        <end position="232"/>
    </location>
</feature>
<feature type="region of interest" description="Disordered" evidence="1">
    <location>
        <begin position="1"/>
        <end position="93"/>
    </location>
</feature>
<protein>
    <submittedName>
        <fullName evidence="3">GIT1_C domain-containing protein</fullName>
    </submittedName>
</protein>
<dbReference type="Proteomes" id="UP000095284">
    <property type="component" value="Unplaced"/>
</dbReference>
<evidence type="ECO:0000313" key="3">
    <source>
        <dbReference type="WBParaSite" id="BXY_0226600.1"/>
    </source>
</evidence>
<name>A0A1I7RNI0_BURXY</name>
<feature type="region of interest" description="Disordered" evidence="1">
    <location>
        <begin position="200"/>
        <end position="232"/>
    </location>
</feature>
<organism evidence="2 3">
    <name type="scientific">Bursaphelenchus xylophilus</name>
    <name type="common">Pinewood nematode worm</name>
    <name type="synonym">Aphelenchoides xylophilus</name>
    <dbReference type="NCBI Taxonomy" id="6326"/>
    <lineage>
        <taxon>Eukaryota</taxon>
        <taxon>Metazoa</taxon>
        <taxon>Ecdysozoa</taxon>
        <taxon>Nematoda</taxon>
        <taxon>Chromadorea</taxon>
        <taxon>Rhabditida</taxon>
        <taxon>Tylenchina</taxon>
        <taxon>Tylenchomorpha</taxon>
        <taxon>Aphelenchoidea</taxon>
        <taxon>Aphelenchoididae</taxon>
        <taxon>Bursaphelenchus</taxon>
    </lineage>
</organism>
<dbReference type="WBParaSite" id="BXY_0226600.1">
    <property type="protein sequence ID" value="BXY_0226600.1"/>
    <property type="gene ID" value="BXY_0226600"/>
</dbReference>
<feature type="compositionally biased region" description="Low complexity" evidence="1">
    <location>
        <begin position="34"/>
        <end position="56"/>
    </location>
</feature>